<evidence type="ECO:0000256" key="2">
    <source>
        <dbReference type="ARBA" id="ARBA00022801"/>
    </source>
</evidence>
<name>A0A9X1V780_9BACL</name>
<dbReference type="RefSeq" id="WP_241712417.1">
    <property type="nucleotide sequence ID" value="NZ_JALBUF010000002.1"/>
</dbReference>
<dbReference type="GO" id="GO:0047617">
    <property type="term" value="F:fatty acyl-CoA hydrolase activity"/>
    <property type="evidence" value="ECO:0007669"/>
    <property type="project" value="TreeGrafter"/>
</dbReference>
<dbReference type="PANTHER" id="PTHR31793:SF27">
    <property type="entry name" value="NOVEL THIOESTERASE SUPERFAMILY DOMAIN AND SAPOSIN A-TYPE DOMAIN CONTAINING PROTEIN (0610012H03RIK)"/>
    <property type="match status" value="1"/>
</dbReference>
<dbReference type="EMBL" id="JALBUF010000002">
    <property type="protein sequence ID" value="MCI0182811.1"/>
    <property type="molecule type" value="Genomic_DNA"/>
</dbReference>
<comment type="caution">
    <text evidence="3">The sequence shown here is derived from an EMBL/GenBank/DDBJ whole genome shotgun (WGS) entry which is preliminary data.</text>
</comment>
<protein>
    <submittedName>
        <fullName evidence="3">Long-chain acyl-CoA thioesterase FadM</fullName>
        <ecNumber evidence="3">3.1.2.-</ecNumber>
    </submittedName>
</protein>
<dbReference type="NCBIfam" id="TIGR00051">
    <property type="entry name" value="YbgC/FadM family acyl-CoA thioesterase"/>
    <property type="match status" value="1"/>
</dbReference>
<dbReference type="CDD" id="cd00586">
    <property type="entry name" value="4HBT"/>
    <property type="match status" value="1"/>
</dbReference>
<dbReference type="Gene3D" id="3.10.129.10">
    <property type="entry name" value="Hotdog Thioesterase"/>
    <property type="match status" value="1"/>
</dbReference>
<proteinExistence type="inferred from homology"/>
<dbReference type="EC" id="3.1.2.-" evidence="3"/>
<dbReference type="Proteomes" id="UP001139263">
    <property type="component" value="Unassembled WGS sequence"/>
</dbReference>
<accession>A0A9X1V780</accession>
<evidence type="ECO:0000256" key="1">
    <source>
        <dbReference type="ARBA" id="ARBA00005953"/>
    </source>
</evidence>
<gene>
    <name evidence="3" type="primary">fadM_1</name>
    <name evidence="3" type="ORF">MM817_01080</name>
</gene>
<dbReference type="InterPro" id="IPR050563">
    <property type="entry name" value="4-hydroxybenzoyl-CoA_TE"/>
</dbReference>
<dbReference type="PANTHER" id="PTHR31793">
    <property type="entry name" value="4-HYDROXYBENZOYL-COA THIOESTERASE FAMILY MEMBER"/>
    <property type="match status" value="1"/>
</dbReference>
<dbReference type="PIRSF" id="PIRSF003230">
    <property type="entry name" value="YbgC"/>
    <property type="match status" value="1"/>
</dbReference>
<dbReference type="InterPro" id="IPR029069">
    <property type="entry name" value="HotDog_dom_sf"/>
</dbReference>
<dbReference type="AlphaFoldDB" id="A0A9X1V780"/>
<reference evidence="3" key="1">
    <citation type="submission" date="2022-03" db="EMBL/GenBank/DDBJ databases">
        <title>Draft Genome Sequence of Firmicute Strain S0AB, a Heterotrophic Iron/Sulfur-Oxidizing Extreme Acidophile.</title>
        <authorList>
            <person name="Vergara E."/>
            <person name="Pakostova E."/>
            <person name="Johnson D.B."/>
            <person name="Holmes D.S."/>
        </authorList>
    </citation>
    <scope>NUCLEOTIDE SEQUENCE</scope>
    <source>
        <strain evidence="3">S0AB</strain>
    </source>
</reference>
<evidence type="ECO:0000313" key="3">
    <source>
        <dbReference type="EMBL" id="MCI0182811.1"/>
    </source>
</evidence>
<keyword evidence="2 3" id="KW-0378">Hydrolase</keyword>
<evidence type="ECO:0000313" key="4">
    <source>
        <dbReference type="Proteomes" id="UP001139263"/>
    </source>
</evidence>
<organism evidence="3 4">
    <name type="scientific">Sulfoacidibacillus ferrooxidans</name>
    <dbReference type="NCBI Taxonomy" id="2005001"/>
    <lineage>
        <taxon>Bacteria</taxon>
        <taxon>Bacillati</taxon>
        <taxon>Bacillota</taxon>
        <taxon>Bacilli</taxon>
        <taxon>Bacillales</taxon>
        <taxon>Alicyclobacillaceae</taxon>
        <taxon>Sulfoacidibacillus</taxon>
    </lineage>
</organism>
<comment type="similarity">
    <text evidence="1">Belongs to the 4-hydroxybenzoyl-CoA thioesterase family.</text>
</comment>
<sequence length="137" mass="15417">MNHEAFVQSRLDLVVRSTEIDVNGHVNNAKYLEYLEWGREDFYEQGSLPYDVLLGLGLITVTANININYRKEAKQNDLLTVITRPGRIGNTSFTLEQTIINTTMDLLVADASVTLVMVDATTRKAVPVPNVIRTFFV</sequence>
<dbReference type="SUPFAM" id="SSF54637">
    <property type="entry name" value="Thioesterase/thiol ester dehydrase-isomerase"/>
    <property type="match status" value="1"/>
</dbReference>
<dbReference type="InterPro" id="IPR006684">
    <property type="entry name" value="YbgC/YbaW"/>
</dbReference>
<keyword evidence="4" id="KW-1185">Reference proteome</keyword>
<dbReference type="Pfam" id="PF13279">
    <property type="entry name" value="4HBT_2"/>
    <property type="match status" value="1"/>
</dbReference>